<keyword evidence="1" id="KW-1133">Transmembrane helix</keyword>
<feature type="transmembrane region" description="Helical" evidence="1">
    <location>
        <begin position="223"/>
        <end position="243"/>
    </location>
</feature>
<dbReference type="Proteomes" id="UP000095725">
    <property type="component" value="Unassembled WGS sequence"/>
</dbReference>
<gene>
    <name evidence="2" type="ORF">ERS852558_04211</name>
</gene>
<feature type="transmembrane region" description="Helical" evidence="1">
    <location>
        <begin position="82"/>
        <end position="102"/>
    </location>
</feature>
<keyword evidence="1" id="KW-0812">Transmembrane</keyword>
<name>A0A174X984_9BACE</name>
<dbReference type="RefSeq" id="WP_055256850.1">
    <property type="nucleotide sequence ID" value="NZ_JBEJHQ010000019.1"/>
</dbReference>
<sequence>MKGVLSYILLVLSFYVYIYRPGFIAYPQLFTQLICVIILVGICLKWQKVNRYIYLFRWELLASILLLFYSILRYILGGENYQVSINLCLMTELIFGPVLLVACVKRQKIVRGILLVSMIASFISFLSLVFPQFKELLFSYFSYDDKLLIYVWRGFGLSNDLLYTYSVAQAFIFCFLLETKNRVLIILGFIPFSVAVLFNARIGLLPIALYFIYKVIVERRLSILLYLLALIIVLVVVIVYSGIYDEYESTFSWLLDAFAETSNVVLGTSFDVQSSNIEILQNMIVYPSDLGEWIFGKGESIFGISGQNSDIGYIIQLNYGGIIYCILLAFFFFLIVYRLFKMGIKKEWYFFVVPILILLLNYKGDVFQSSSFMRVFMVIYLLTIIQYEKEKNNCNASIPTQ</sequence>
<evidence type="ECO:0000313" key="2">
    <source>
        <dbReference type="EMBL" id="CUQ52890.1"/>
    </source>
</evidence>
<feature type="transmembrane region" description="Helical" evidence="1">
    <location>
        <begin position="347"/>
        <end position="364"/>
    </location>
</feature>
<feature type="transmembrane region" description="Helical" evidence="1">
    <location>
        <begin position="321"/>
        <end position="340"/>
    </location>
</feature>
<organism evidence="2 3">
    <name type="scientific">Bacteroides caccae</name>
    <dbReference type="NCBI Taxonomy" id="47678"/>
    <lineage>
        <taxon>Bacteria</taxon>
        <taxon>Pseudomonadati</taxon>
        <taxon>Bacteroidota</taxon>
        <taxon>Bacteroidia</taxon>
        <taxon>Bacteroidales</taxon>
        <taxon>Bacteroidaceae</taxon>
        <taxon>Bacteroides</taxon>
    </lineage>
</organism>
<evidence type="ECO:0000313" key="3">
    <source>
        <dbReference type="Proteomes" id="UP000095725"/>
    </source>
</evidence>
<dbReference type="EMBL" id="CZBL01000023">
    <property type="protein sequence ID" value="CUQ52890.1"/>
    <property type="molecule type" value="Genomic_DNA"/>
</dbReference>
<feature type="transmembrane region" description="Helical" evidence="1">
    <location>
        <begin position="58"/>
        <end position="76"/>
    </location>
</feature>
<feature type="transmembrane region" description="Helical" evidence="1">
    <location>
        <begin position="7"/>
        <end position="23"/>
    </location>
</feature>
<feature type="transmembrane region" description="Helical" evidence="1">
    <location>
        <begin position="109"/>
        <end position="130"/>
    </location>
</feature>
<evidence type="ECO:0000256" key="1">
    <source>
        <dbReference type="SAM" id="Phobius"/>
    </source>
</evidence>
<feature type="transmembrane region" description="Helical" evidence="1">
    <location>
        <begin position="183"/>
        <end position="211"/>
    </location>
</feature>
<feature type="transmembrane region" description="Helical" evidence="1">
    <location>
        <begin position="29"/>
        <end position="46"/>
    </location>
</feature>
<accession>A0A174X984</accession>
<proteinExistence type="predicted"/>
<reference evidence="2 3" key="1">
    <citation type="submission" date="2015-09" db="EMBL/GenBank/DDBJ databases">
        <authorList>
            <consortium name="Pathogen Informatics"/>
        </authorList>
    </citation>
    <scope>NUCLEOTIDE SEQUENCE [LARGE SCALE GENOMIC DNA]</scope>
    <source>
        <strain evidence="2 3">2789STDY5834946</strain>
    </source>
</reference>
<protein>
    <submittedName>
        <fullName evidence="2">Uncharacterized protein</fullName>
    </submittedName>
</protein>
<dbReference type="AlphaFoldDB" id="A0A174X984"/>
<keyword evidence="1" id="KW-0472">Membrane</keyword>